<dbReference type="PANTHER" id="PTHR35272:SF3">
    <property type="entry name" value="THIOL:DISULFIDE INTERCHANGE PROTEIN DSBC"/>
    <property type="match status" value="1"/>
</dbReference>
<dbReference type="InterPro" id="IPR033954">
    <property type="entry name" value="DiS-bond_Isoase_DsbC/G"/>
</dbReference>
<protein>
    <submittedName>
        <fullName evidence="2">Unannotated protein</fullName>
    </submittedName>
</protein>
<dbReference type="InterPro" id="IPR051470">
    <property type="entry name" value="Thiol:disulfide_interchange"/>
</dbReference>
<evidence type="ECO:0000313" key="2">
    <source>
        <dbReference type="EMBL" id="CAB5160838.1"/>
    </source>
</evidence>
<dbReference type="PANTHER" id="PTHR35272">
    <property type="entry name" value="THIOL:DISULFIDE INTERCHANGE PROTEIN DSBC-RELATED"/>
    <property type="match status" value="1"/>
</dbReference>
<dbReference type="SUPFAM" id="SSF52833">
    <property type="entry name" value="Thioredoxin-like"/>
    <property type="match status" value="1"/>
</dbReference>
<dbReference type="Gene3D" id="3.40.30.10">
    <property type="entry name" value="Glutaredoxin"/>
    <property type="match status" value="1"/>
</dbReference>
<dbReference type="CDD" id="cd03020">
    <property type="entry name" value="DsbA_DsbC_DsbG"/>
    <property type="match status" value="1"/>
</dbReference>
<dbReference type="InterPro" id="IPR036249">
    <property type="entry name" value="Thioredoxin-like_sf"/>
</dbReference>
<name>A0A6J7W8Z2_9ZZZZ</name>
<reference evidence="2" key="1">
    <citation type="submission" date="2020-05" db="EMBL/GenBank/DDBJ databases">
        <authorList>
            <person name="Chiriac C."/>
            <person name="Salcher M."/>
            <person name="Ghai R."/>
            <person name="Kavagutti S V."/>
        </authorList>
    </citation>
    <scope>NUCLEOTIDE SEQUENCE</scope>
</reference>
<proteinExistence type="predicted"/>
<organism evidence="2">
    <name type="scientific">freshwater metagenome</name>
    <dbReference type="NCBI Taxonomy" id="449393"/>
    <lineage>
        <taxon>unclassified sequences</taxon>
        <taxon>metagenomes</taxon>
        <taxon>ecological metagenomes</taxon>
    </lineage>
</organism>
<accession>A0A6J7W8Z2</accession>
<dbReference type="InterPro" id="IPR012336">
    <property type="entry name" value="Thioredoxin-like_fold"/>
</dbReference>
<gene>
    <name evidence="2" type="ORF">UFOPK4444_01281</name>
</gene>
<dbReference type="AlphaFoldDB" id="A0A6J7W8Z2"/>
<sequence>MGFMRWLISIVLIFTLLQSALAGETWAVDIGQARAKFEAVTGAPLRAGHRVESTVFPGYYAVRSGGPGEAAAYFREDMSWMGNVRSQGWTTSSISENSSEGQRRWLKDQVSHLPLDQLILVKRSKPPVAVIWSAPDCPFCRRLEKALEQEDVSVYVAPVGLSVDGYRRSAEIYCAMDSAKAWISAMHGSQVDSKQRPSCAYPRDMLGDIGFFVGRGRVVTPIVVFADGSTITGWDDEHALARLREKIAQKIFFPDS</sequence>
<dbReference type="EMBL" id="CAFBRZ010000100">
    <property type="protein sequence ID" value="CAB5160838.1"/>
    <property type="molecule type" value="Genomic_DNA"/>
</dbReference>
<feature type="domain" description="Thioredoxin-like fold" evidence="1">
    <location>
        <begin position="122"/>
        <end position="233"/>
    </location>
</feature>
<evidence type="ECO:0000259" key="1">
    <source>
        <dbReference type="Pfam" id="PF13098"/>
    </source>
</evidence>
<dbReference type="Pfam" id="PF13098">
    <property type="entry name" value="Thioredoxin_2"/>
    <property type="match status" value="1"/>
</dbReference>